<keyword evidence="10 11" id="KW-0449">Lipoprotein</keyword>
<dbReference type="AlphaFoldDB" id="A0A1Y6D5H2"/>
<dbReference type="PROSITE" id="PS51257">
    <property type="entry name" value="PROKAR_LIPOPROTEIN"/>
    <property type="match status" value="1"/>
</dbReference>
<dbReference type="Pfam" id="PF02107">
    <property type="entry name" value="FlgH"/>
    <property type="match status" value="1"/>
</dbReference>
<keyword evidence="8 11" id="KW-0975">Bacterial flagellum</keyword>
<organism evidence="14 15">
    <name type="scientific">Methylomagnum ishizawai</name>
    <dbReference type="NCBI Taxonomy" id="1760988"/>
    <lineage>
        <taxon>Bacteria</taxon>
        <taxon>Pseudomonadati</taxon>
        <taxon>Pseudomonadota</taxon>
        <taxon>Gammaproteobacteria</taxon>
        <taxon>Methylococcales</taxon>
        <taxon>Methylococcaceae</taxon>
        <taxon>Methylomagnum</taxon>
    </lineage>
</organism>
<dbReference type="STRING" id="1760988.SAMN02949497_3177"/>
<dbReference type="RefSeq" id="WP_085214331.1">
    <property type="nucleotide sequence ID" value="NZ_FXAM01000001.1"/>
</dbReference>
<comment type="subcellular location">
    <subcellularLocation>
        <location evidence="11">Cell outer membrane</location>
        <topology evidence="11">Lipid-anchor</topology>
    </subcellularLocation>
    <subcellularLocation>
        <location evidence="11">Bacterial flagellum basal body</location>
    </subcellularLocation>
    <subcellularLocation>
        <location evidence="2">Membrane</location>
        <topology evidence="2">Lipid-anchor</topology>
    </subcellularLocation>
</comment>
<gene>
    <name evidence="11" type="primary">flgH</name>
    <name evidence="14" type="ORF">SAMN02949497_3177</name>
</gene>
<dbReference type="HAMAP" id="MF_00415">
    <property type="entry name" value="FlgH"/>
    <property type="match status" value="1"/>
</dbReference>
<dbReference type="NCBIfam" id="NF001304">
    <property type="entry name" value="PRK00249.1-4"/>
    <property type="match status" value="1"/>
</dbReference>
<name>A0A1Y6D5H2_9GAMM</name>
<evidence type="ECO:0000256" key="2">
    <source>
        <dbReference type="ARBA" id="ARBA00004635"/>
    </source>
</evidence>
<dbReference type="PRINTS" id="PR01008">
    <property type="entry name" value="FLGLRINGFLGH"/>
</dbReference>
<dbReference type="PANTHER" id="PTHR34933:SF1">
    <property type="entry name" value="FLAGELLAR L-RING PROTEIN"/>
    <property type="match status" value="1"/>
</dbReference>
<dbReference type="PANTHER" id="PTHR34933">
    <property type="entry name" value="FLAGELLAR L-RING PROTEIN"/>
    <property type="match status" value="1"/>
</dbReference>
<comment type="subunit">
    <text evidence="4 11">The basal body constitutes a major portion of the flagellar organelle and consists of four rings (L,P,S, and M) mounted on a central rod.</text>
</comment>
<keyword evidence="14" id="KW-0282">Flagellum</keyword>
<evidence type="ECO:0000313" key="15">
    <source>
        <dbReference type="Proteomes" id="UP000192923"/>
    </source>
</evidence>
<evidence type="ECO:0000256" key="12">
    <source>
        <dbReference type="SAM" id="MobiDB-lite"/>
    </source>
</evidence>
<protein>
    <recommendedName>
        <fullName evidence="11">Flagellar L-ring protein</fullName>
    </recommendedName>
    <alternativeName>
        <fullName evidence="11">Basal body L-ring protein</fullName>
    </alternativeName>
</protein>
<sequence>MTAFRASAHAALCACLLLTGCADLLHPPPKRDPNYAPTRAEDSTPPLTNMGAIFQPGYEIRLFEDAKARRIGDTLTILLSEQTKAQKSANSSASREGTTTVDAPVILGQQAAQILGHSLESSLKASNDFTGKGTSNQNNALTGSITVTVVEVLPNGNLRIQGEKRLGLNQGNEYIKLSGIVRPLDIDPANTVDSSKVADATMVYNGEGQIDDANRMGWLQRFFTSVIFPY</sequence>
<keyword evidence="14" id="KW-0966">Cell projection</keyword>
<reference evidence="14 15" key="1">
    <citation type="submission" date="2016-12" db="EMBL/GenBank/DDBJ databases">
        <authorList>
            <person name="Song W.-J."/>
            <person name="Kurnit D.M."/>
        </authorList>
    </citation>
    <scope>NUCLEOTIDE SEQUENCE [LARGE SCALE GENOMIC DNA]</scope>
    <source>
        <strain evidence="14 15">175</strain>
    </source>
</reference>
<dbReference type="InterPro" id="IPR000527">
    <property type="entry name" value="Flag_Lring"/>
</dbReference>
<comment type="similarity">
    <text evidence="3 11">Belongs to the FlgH family.</text>
</comment>
<dbReference type="GO" id="GO:0009279">
    <property type="term" value="C:cell outer membrane"/>
    <property type="evidence" value="ECO:0007669"/>
    <property type="project" value="UniProtKB-SubCell"/>
</dbReference>
<keyword evidence="6 11" id="KW-0472">Membrane</keyword>
<evidence type="ECO:0000256" key="1">
    <source>
        <dbReference type="ARBA" id="ARBA00002591"/>
    </source>
</evidence>
<evidence type="ECO:0000256" key="5">
    <source>
        <dbReference type="ARBA" id="ARBA00022729"/>
    </source>
</evidence>
<comment type="function">
    <text evidence="1 11">Assembles around the rod to form the L-ring and probably protects the motor/basal body from shearing forces during rotation.</text>
</comment>
<proteinExistence type="inferred from homology"/>
<evidence type="ECO:0000256" key="8">
    <source>
        <dbReference type="ARBA" id="ARBA00023143"/>
    </source>
</evidence>
<keyword evidence="15" id="KW-1185">Reference proteome</keyword>
<keyword evidence="5 11" id="KW-0732">Signal</keyword>
<evidence type="ECO:0000256" key="6">
    <source>
        <dbReference type="ARBA" id="ARBA00023136"/>
    </source>
</evidence>
<evidence type="ECO:0000256" key="13">
    <source>
        <dbReference type="SAM" id="SignalP"/>
    </source>
</evidence>
<evidence type="ECO:0000256" key="11">
    <source>
        <dbReference type="HAMAP-Rule" id="MF_00415"/>
    </source>
</evidence>
<keyword evidence="14" id="KW-0969">Cilium</keyword>
<accession>A0A1Y6D5H2</accession>
<dbReference type="GO" id="GO:0071973">
    <property type="term" value="P:bacterial-type flagellum-dependent cell motility"/>
    <property type="evidence" value="ECO:0007669"/>
    <property type="project" value="InterPro"/>
</dbReference>
<feature type="signal peptide" evidence="13">
    <location>
        <begin position="1"/>
        <end position="22"/>
    </location>
</feature>
<evidence type="ECO:0000256" key="3">
    <source>
        <dbReference type="ARBA" id="ARBA00006929"/>
    </source>
</evidence>
<dbReference type="GO" id="GO:0009427">
    <property type="term" value="C:bacterial-type flagellum basal body, distal rod, L ring"/>
    <property type="evidence" value="ECO:0007669"/>
    <property type="project" value="InterPro"/>
</dbReference>
<feature type="chain" id="PRO_5012102339" description="Flagellar L-ring protein" evidence="13">
    <location>
        <begin position="23"/>
        <end position="230"/>
    </location>
</feature>
<feature type="region of interest" description="Disordered" evidence="12">
    <location>
        <begin position="27"/>
        <end position="49"/>
    </location>
</feature>
<keyword evidence="7" id="KW-0564">Palmitate</keyword>
<dbReference type="EMBL" id="FXAM01000001">
    <property type="protein sequence ID" value="SMF95802.1"/>
    <property type="molecule type" value="Genomic_DNA"/>
</dbReference>
<dbReference type="GO" id="GO:0003774">
    <property type="term" value="F:cytoskeletal motor activity"/>
    <property type="evidence" value="ECO:0007669"/>
    <property type="project" value="InterPro"/>
</dbReference>
<dbReference type="OrthoDB" id="9789463at2"/>
<keyword evidence="9 11" id="KW-0998">Cell outer membrane</keyword>
<evidence type="ECO:0000313" key="14">
    <source>
        <dbReference type="EMBL" id="SMF95802.1"/>
    </source>
</evidence>
<evidence type="ECO:0000256" key="4">
    <source>
        <dbReference type="ARBA" id="ARBA00011439"/>
    </source>
</evidence>
<dbReference type="Proteomes" id="UP000192923">
    <property type="component" value="Unassembled WGS sequence"/>
</dbReference>
<evidence type="ECO:0000256" key="7">
    <source>
        <dbReference type="ARBA" id="ARBA00023139"/>
    </source>
</evidence>
<evidence type="ECO:0000256" key="10">
    <source>
        <dbReference type="ARBA" id="ARBA00023288"/>
    </source>
</evidence>
<evidence type="ECO:0000256" key="9">
    <source>
        <dbReference type="ARBA" id="ARBA00023237"/>
    </source>
</evidence>